<reference evidence="2" key="1">
    <citation type="submission" date="2024-02" db="EMBL/GenBank/DDBJ databases">
        <title>Sediminibacterium planktonica sp. nov. and Sediminibacterium longus sp. nov., isolated from surface lake and river water.</title>
        <authorList>
            <person name="Watanabe K."/>
            <person name="Takemine S."/>
            <person name="Ishii Y."/>
            <person name="Ogata Y."/>
            <person name="Shindo C."/>
            <person name="Suda W."/>
        </authorList>
    </citation>
    <scope>NUCLEOTIDE SEQUENCE</scope>
    <source>
        <strain evidence="2">KACHI17</strain>
    </source>
</reference>
<dbReference type="InterPro" id="IPR030395">
    <property type="entry name" value="GP_PDE_dom"/>
</dbReference>
<protein>
    <submittedName>
        <fullName evidence="2">Glycerophosphodiester phosphodiesterase family protein</fullName>
    </submittedName>
</protein>
<dbReference type="PROSITE" id="PS51257">
    <property type="entry name" value="PROKAR_LIPOPROTEIN"/>
    <property type="match status" value="1"/>
</dbReference>
<dbReference type="RefSeq" id="WP_353550537.1">
    <property type="nucleotide sequence ID" value="NZ_AP029612.1"/>
</dbReference>
<dbReference type="SUPFAM" id="SSF51695">
    <property type="entry name" value="PLC-like phosphodiesterases"/>
    <property type="match status" value="1"/>
</dbReference>
<dbReference type="EMBL" id="AP029612">
    <property type="protein sequence ID" value="BFG70251.1"/>
    <property type="molecule type" value="Genomic_DNA"/>
</dbReference>
<dbReference type="Gene3D" id="3.20.20.190">
    <property type="entry name" value="Phosphatidylinositol (PI) phosphodiesterase"/>
    <property type="match status" value="1"/>
</dbReference>
<feature type="domain" description="GP-PDE" evidence="1">
    <location>
        <begin position="29"/>
        <end position="296"/>
    </location>
</feature>
<proteinExistence type="predicted"/>
<evidence type="ECO:0000313" key="2">
    <source>
        <dbReference type="EMBL" id="BFG70251.1"/>
    </source>
</evidence>
<dbReference type="GO" id="GO:0006629">
    <property type="term" value="P:lipid metabolic process"/>
    <property type="evidence" value="ECO:0007669"/>
    <property type="project" value="InterPro"/>
</dbReference>
<dbReference type="GO" id="GO:0008081">
    <property type="term" value="F:phosphoric diester hydrolase activity"/>
    <property type="evidence" value="ECO:0007669"/>
    <property type="project" value="InterPro"/>
</dbReference>
<name>A0AAT9GHU7_9BACT</name>
<sequence>MNKAWLLISLSLFTSCFSSKKSQTISQLFDKQGHRGCRGLMPENTIPAMRKAIDLGVTTLETDVVITADNQVVLSHEPFFSHDITTKPDGSYVTAAEEKQLNIYRMDYATVRKYDVGLKPFSRFPKQQKVAAYKPLLAEMIDSVTAYCEKVGKPIPAFNIETKSQRATDGIYHPAPALFVDLIMEVIERKQIQNKVTIQSFDIRTLQYLHQKYPSIQTALLIEENHPQTFALQLKELGFVPTIYSPYFSLVTPLLIKQCKDMGVKLIPWTVNDKTKIQELRNLGVDGIISDFPDLF</sequence>
<dbReference type="PROSITE" id="PS51704">
    <property type="entry name" value="GP_PDE"/>
    <property type="match status" value="1"/>
</dbReference>
<evidence type="ECO:0000259" key="1">
    <source>
        <dbReference type="PROSITE" id="PS51704"/>
    </source>
</evidence>
<accession>A0AAT9GHU7</accession>
<dbReference type="PANTHER" id="PTHR46211:SF14">
    <property type="entry name" value="GLYCEROPHOSPHODIESTER PHOSPHODIESTERASE"/>
    <property type="match status" value="1"/>
</dbReference>
<dbReference type="Pfam" id="PF03009">
    <property type="entry name" value="GDPD"/>
    <property type="match status" value="1"/>
</dbReference>
<gene>
    <name evidence="2" type="ORF">KACHI17_11320</name>
</gene>
<dbReference type="PANTHER" id="PTHR46211">
    <property type="entry name" value="GLYCEROPHOSPHORYL DIESTER PHOSPHODIESTERASE"/>
    <property type="match status" value="1"/>
</dbReference>
<dbReference type="InterPro" id="IPR017946">
    <property type="entry name" value="PLC-like_Pdiesterase_TIM-brl"/>
</dbReference>
<dbReference type="AlphaFoldDB" id="A0AAT9GHU7"/>
<organism evidence="2">
    <name type="scientific">Sediminibacterium sp. KACHI17</name>
    <dbReference type="NCBI Taxonomy" id="1751071"/>
    <lineage>
        <taxon>Bacteria</taxon>
        <taxon>Pseudomonadati</taxon>
        <taxon>Bacteroidota</taxon>
        <taxon>Chitinophagia</taxon>
        <taxon>Chitinophagales</taxon>
        <taxon>Chitinophagaceae</taxon>
        <taxon>Sediminibacterium</taxon>
    </lineage>
</organism>